<evidence type="ECO:0000313" key="2">
    <source>
        <dbReference type="EMBL" id="PWR17879.1"/>
    </source>
</evidence>
<dbReference type="EMBL" id="QGLE01000020">
    <property type="protein sequence ID" value="PWR17879.1"/>
    <property type="molecule type" value="Genomic_DNA"/>
</dbReference>
<sequence length="144" mass="15485">MSDELYPRDMLRTASDIRFAGSLPDAGGHATLDNPFCGDRVGFDVTLADGRIKSLRHQVKACVICQASAALLSAEAEGRTADDILDLGDRLMAGLKQDARPLLAGHPAFDLFTGITRHRARFACVLLPFEALEAATREAEKATS</sequence>
<evidence type="ECO:0000259" key="1">
    <source>
        <dbReference type="Pfam" id="PF01592"/>
    </source>
</evidence>
<feature type="domain" description="NIF system FeS cluster assembly NifU N-terminal" evidence="1">
    <location>
        <begin position="10"/>
        <end position="87"/>
    </location>
</feature>
<name>A0A317DT81_9PROT</name>
<dbReference type="SUPFAM" id="SSF82649">
    <property type="entry name" value="SufE/NifU"/>
    <property type="match status" value="1"/>
</dbReference>
<keyword evidence="3" id="KW-1185">Reference proteome</keyword>
<dbReference type="Gene3D" id="3.90.1010.10">
    <property type="match status" value="1"/>
</dbReference>
<dbReference type="GO" id="GO:0005506">
    <property type="term" value="F:iron ion binding"/>
    <property type="evidence" value="ECO:0007669"/>
    <property type="project" value="InterPro"/>
</dbReference>
<dbReference type="OrthoDB" id="9804157at2"/>
<reference evidence="2 3" key="1">
    <citation type="submission" date="2018-05" db="EMBL/GenBank/DDBJ databases">
        <title>Zavarzinia sp. HR-AS.</title>
        <authorList>
            <person name="Lee Y."/>
            <person name="Jeon C.O."/>
        </authorList>
    </citation>
    <scope>NUCLEOTIDE SEQUENCE [LARGE SCALE GENOMIC DNA]</scope>
    <source>
        <strain evidence="2 3">HR-AS</strain>
    </source>
</reference>
<evidence type="ECO:0000313" key="3">
    <source>
        <dbReference type="Proteomes" id="UP000245461"/>
    </source>
</evidence>
<accession>A0A317DT81</accession>
<dbReference type="Pfam" id="PF01592">
    <property type="entry name" value="NifU_N"/>
    <property type="match status" value="1"/>
</dbReference>
<dbReference type="GO" id="GO:0051536">
    <property type="term" value="F:iron-sulfur cluster binding"/>
    <property type="evidence" value="ECO:0007669"/>
    <property type="project" value="InterPro"/>
</dbReference>
<protein>
    <submittedName>
        <fullName evidence="2">Iron-sulfur cluster assembly scaffold protein</fullName>
    </submittedName>
</protein>
<dbReference type="GO" id="GO:0016226">
    <property type="term" value="P:iron-sulfur cluster assembly"/>
    <property type="evidence" value="ECO:0007669"/>
    <property type="project" value="InterPro"/>
</dbReference>
<dbReference type="Proteomes" id="UP000245461">
    <property type="component" value="Unassembled WGS sequence"/>
</dbReference>
<organism evidence="2 3">
    <name type="scientific">Zavarzinia aquatilis</name>
    <dbReference type="NCBI Taxonomy" id="2211142"/>
    <lineage>
        <taxon>Bacteria</taxon>
        <taxon>Pseudomonadati</taxon>
        <taxon>Pseudomonadota</taxon>
        <taxon>Alphaproteobacteria</taxon>
        <taxon>Rhodospirillales</taxon>
        <taxon>Zavarziniaceae</taxon>
        <taxon>Zavarzinia</taxon>
    </lineage>
</organism>
<gene>
    <name evidence="2" type="ORF">DKG74_20380</name>
</gene>
<dbReference type="CDD" id="cd06664">
    <property type="entry name" value="IscU_like"/>
    <property type="match status" value="1"/>
</dbReference>
<dbReference type="RefSeq" id="WP_109908022.1">
    <property type="nucleotide sequence ID" value="NZ_QGLE01000020.1"/>
</dbReference>
<dbReference type="InterPro" id="IPR002871">
    <property type="entry name" value="NIF_FeS_clus_asmbl_NifU_N"/>
</dbReference>
<dbReference type="AlphaFoldDB" id="A0A317DT81"/>
<comment type="caution">
    <text evidence="2">The sequence shown here is derived from an EMBL/GenBank/DDBJ whole genome shotgun (WGS) entry which is preliminary data.</text>
</comment>
<proteinExistence type="predicted"/>